<feature type="non-terminal residue" evidence="1">
    <location>
        <position position="1"/>
    </location>
</feature>
<keyword evidence="2" id="KW-1185">Reference proteome</keyword>
<evidence type="ECO:0000313" key="2">
    <source>
        <dbReference type="Proteomes" id="UP000789901"/>
    </source>
</evidence>
<organism evidence="1 2">
    <name type="scientific">Gigaspora margarita</name>
    <dbReference type="NCBI Taxonomy" id="4874"/>
    <lineage>
        <taxon>Eukaryota</taxon>
        <taxon>Fungi</taxon>
        <taxon>Fungi incertae sedis</taxon>
        <taxon>Mucoromycota</taxon>
        <taxon>Glomeromycotina</taxon>
        <taxon>Glomeromycetes</taxon>
        <taxon>Diversisporales</taxon>
        <taxon>Gigasporaceae</taxon>
        <taxon>Gigaspora</taxon>
    </lineage>
</organism>
<comment type="caution">
    <text evidence="1">The sequence shown here is derived from an EMBL/GenBank/DDBJ whole genome shotgun (WGS) entry which is preliminary data.</text>
</comment>
<proteinExistence type="predicted"/>
<dbReference type="Proteomes" id="UP000789901">
    <property type="component" value="Unassembled WGS sequence"/>
</dbReference>
<name>A0ABN7UKH7_GIGMA</name>
<gene>
    <name evidence="1" type="ORF">GMARGA_LOCUS7763</name>
</gene>
<reference evidence="1 2" key="1">
    <citation type="submission" date="2021-06" db="EMBL/GenBank/DDBJ databases">
        <authorList>
            <person name="Kallberg Y."/>
            <person name="Tangrot J."/>
            <person name="Rosling A."/>
        </authorList>
    </citation>
    <scope>NUCLEOTIDE SEQUENCE [LARGE SCALE GENOMIC DNA]</scope>
    <source>
        <strain evidence="1 2">120-4 pot B 10/14</strain>
    </source>
</reference>
<sequence>ILVALLNVTFGNAVELIISIIALMKGQIRVAKETLELNKVLIRMIYPNLKCLRIFFGKSEIKKIQDLFETVSNNFKNSLSFYVHDSFSYYPLIIENETMYYVKNGSEILLK</sequence>
<evidence type="ECO:0000313" key="1">
    <source>
        <dbReference type="EMBL" id="CAG8619387.1"/>
    </source>
</evidence>
<protein>
    <submittedName>
        <fullName evidence="1">3909_t:CDS:1</fullName>
    </submittedName>
</protein>
<accession>A0ABN7UKH7</accession>
<dbReference type="EMBL" id="CAJVQB010003842">
    <property type="protein sequence ID" value="CAG8619387.1"/>
    <property type="molecule type" value="Genomic_DNA"/>
</dbReference>